<dbReference type="AlphaFoldDB" id="A0AAD9RKH7"/>
<evidence type="ECO:0000256" key="3">
    <source>
        <dbReference type="ARBA" id="ARBA00022763"/>
    </source>
</evidence>
<dbReference type="GO" id="GO:0032183">
    <property type="term" value="F:SUMO binding"/>
    <property type="evidence" value="ECO:0007669"/>
    <property type="project" value="UniProtKB-ARBA"/>
</dbReference>
<dbReference type="CDD" id="cd10028">
    <property type="entry name" value="UDG-F2_TDG_MUG"/>
    <property type="match status" value="1"/>
</dbReference>
<comment type="subunit">
    <text evidence="14">Homodimer. Interacts with AICDA and GADD45A.</text>
</comment>
<evidence type="ECO:0000256" key="13">
    <source>
        <dbReference type="ARBA" id="ARBA00061261"/>
    </source>
</evidence>
<keyword evidence="3" id="KW-0227">DNA damage</keyword>
<accession>A0AAD9RKH7</accession>
<evidence type="ECO:0000256" key="1">
    <source>
        <dbReference type="ARBA" id="ARBA00004123"/>
    </source>
</evidence>
<evidence type="ECO:0000256" key="17">
    <source>
        <dbReference type="ARBA" id="ARBA00083221"/>
    </source>
</evidence>
<comment type="catalytic activity">
    <reaction evidence="12">
        <text>Hydrolyzes mismatched double-stranded DNA and polynucleotides, releasing free thymine.</text>
        <dbReference type="EC" id="3.2.2.29"/>
    </reaction>
</comment>
<reference evidence="20" key="2">
    <citation type="journal article" date="2023" name="Commun. Biol.">
        <title>Intrasexual cuticular hydrocarbon dimorphism in a wasp sheds light on hydrocarbon biosynthesis genes in Hymenoptera.</title>
        <authorList>
            <person name="Moris V.C."/>
            <person name="Podsiadlowski L."/>
            <person name="Martin S."/>
            <person name="Oeyen J.P."/>
            <person name="Donath A."/>
            <person name="Petersen M."/>
            <person name="Wilbrandt J."/>
            <person name="Misof B."/>
            <person name="Liedtke D."/>
            <person name="Thamm M."/>
            <person name="Scheiner R."/>
            <person name="Schmitt T."/>
            <person name="Niehuis O."/>
        </authorList>
    </citation>
    <scope>NUCLEOTIDE SEQUENCE</scope>
    <source>
        <strain evidence="20">GBR_01_08_01A</strain>
    </source>
</reference>
<dbReference type="Gene3D" id="3.40.470.10">
    <property type="entry name" value="Uracil-DNA glycosylase-like domain"/>
    <property type="match status" value="1"/>
</dbReference>
<comment type="caution">
    <text evidence="20">The sequence shown here is derived from an EMBL/GenBank/DDBJ whole genome shotgun (WGS) entry which is preliminary data.</text>
</comment>
<evidence type="ECO:0000256" key="10">
    <source>
        <dbReference type="ARBA" id="ARBA00023204"/>
    </source>
</evidence>
<dbReference type="Proteomes" id="UP001258017">
    <property type="component" value="Unassembled WGS sequence"/>
</dbReference>
<dbReference type="FunFam" id="3.40.470.10:FF:000002">
    <property type="entry name" value="G/T mismatch-specific thymine DNA glycosylase"/>
    <property type="match status" value="1"/>
</dbReference>
<feature type="compositionally biased region" description="Basic residues" evidence="18">
    <location>
        <begin position="347"/>
        <end position="362"/>
    </location>
</feature>
<name>A0AAD9RKH7_9HYME</name>
<dbReference type="EC" id="3.2.2.29" evidence="15"/>
<evidence type="ECO:0000313" key="21">
    <source>
        <dbReference type="Proteomes" id="UP001258017"/>
    </source>
</evidence>
<dbReference type="EMBL" id="JAIFRP010000045">
    <property type="protein sequence ID" value="KAK2580883.1"/>
    <property type="molecule type" value="Genomic_DNA"/>
</dbReference>
<dbReference type="SUPFAM" id="SSF52141">
    <property type="entry name" value="Uracil-DNA glycosylase-like"/>
    <property type="match status" value="1"/>
</dbReference>
<dbReference type="InterPro" id="IPR015637">
    <property type="entry name" value="MUG/TDG"/>
</dbReference>
<evidence type="ECO:0000313" key="20">
    <source>
        <dbReference type="EMBL" id="KAK2580883.1"/>
    </source>
</evidence>
<proteinExistence type="inferred from homology"/>
<evidence type="ECO:0000256" key="6">
    <source>
        <dbReference type="ARBA" id="ARBA00022853"/>
    </source>
</evidence>
<feature type="domain" description="Uracil-DNA glycosylase-like" evidence="19">
    <location>
        <begin position="42"/>
        <end position="192"/>
    </location>
</feature>
<comment type="similarity">
    <text evidence="13">Belongs to the uracil-DNA glycosylase (UDG) superfamily. TDG/mug family.</text>
</comment>
<gene>
    <name evidence="20" type="ORF">KPH14_005953</name>
</gene>
<keyword evidence="10" id="KW-0234">DNA repair</keyword>
<evidence type="ECO:0000256" key="7">
    <source>
        <dbReference type="ARBA" id="ARBA00023015"/>
    </source>
</evidence>
<evidence type="ECO:0000256" key="11">
    <source>
        <dbReference type="ARBA" id="ARBA00023242"/>
    </source>
</evidence>
<keyword evidence="11" id="KW-0539">Nucleus</keyword>
<keyword evidence="5" id="KW-0832">Ubl conjugation</keyword>
<evidence type="ECO:0000256" key="4">
    <source>
        <dbReference type="ARBA" id="ARBA00022801"/>
    </source>
</evidence>
<keyword evidence="4" id="KW-0378">Hydrolase</keyword>
<evidence type="ECO:0000256" key="14">
    <source>
        <dbReference type="ARBA" id="ARBA00064519"/>
    </source>
</evidence>
<keyword evidence="9" id="KW-0804">Transcription</keyword>
<dbReference type="PANTHER" id="PTHR12159:SF9">
    <property type="entry name" value="G_T MISMATCH-SPECIFIC THYMINE DNA GLYCOSYLASE"/>
    <property type="match status" value="1"/>
</dbReference>
<dbReference type="InterPro" id="IPR036895">
    <property type="entry name" value="Uracil-DNA_glycosylase-like_sf"/>
</dbReference>
<comment type="subcellular location">
    <subcellularLocation>
        <location evidence="1">Nucleus</location>
    </subcellularLocation>
</comment>
<keyword evidence="2" id="KW-1017">Isopeptide bond</keyword>
<keyword evidence="7" id="KW-0805">Transcription regulation</keyword>
<feature type="region of interest" description="Disordered" evidence="18">
    <location>
        <begin position="317"/>
        <end position="366"/>
    </location>
</feature>
<dbReference type="PANTHER" id="PTHR12159">
    <property type="entry name" value="G/T AND G/U MISMATCH-SPECIFIC DNA GLYCOSYLASE"/>
    <property type="match status" value="1"/>
</dbReference>
<evidence type="ECO:0000259" key="19">
    <source>
        <dbReference type="Pfam" id="PF03167"/>
    </source>
</evidence>
<evidence type="ECO:0000256" key="15">
    <source>
        <dbReference type="ARBA" id="ARBA00066769"/>
    </source>
</evidence>
<keyword evidence="8" id="KW-0010">Activator</keyword>
<evidence type="ECO:0000256" key="16">
    <source>
        <dbReference type="ARBA" id="ARBA00071248"/>
    </source>
</evidence>
<dbReference type="GO" id="GO:0040029">
    <property type="term" value="P:epigenetic regulation of gene expression"/>
    <property type="evidence" value="ECO:0007669"/>
    <property type="project" value="UniProtKB-ARBA"/>
</dbReference>
<dbReference type="GO" id="GO:0004844">
    <property type="term" value="F:uracil DNA N-glycosylase activity"/>
    <property type="evidence" value="ECO:0007669"/>
    <property type="project" value="TreeGrafter"/>
</dbReference>
<keyword evidence="21" id="KW-1185">Reference proteome</keyword>
<dbReference type="GO" id="GO:0005654">
    <property type="term" value="C:nucleoplasm"/>
    <property type="evidence" value="ECO:0007669"/>
    <property type="project" value="UniProtKB-ARBA"/>
</dbReference>
<evidence type="ECO:0000256" key="9">
    <source>
        <dbReference type="ARBA" id="ARBA00023163"/>
    </source>
</evidence>
<evidence type="ECO:0000256" key="8">
    <source>
        <dbReference type="ARBA" id="ARBA00023159"/>
    </source>
</evidence>
<dbReference type="GO" id="GO:0141016">
    <property type="term" value="F:G/T mismatch-specific thymine-DNA glycosylase activity"/>
    <property type="evidence" value="ECO:0007669"/>
    <property type="project" value="UniProtKB-EC"/>
</dbReference>
<evidence type="ECO:0000256" key="12">
    <source>
        <dbReference type="ARBA" id="ARBA00052915"/>
    </source>
</evidence>
<organism evidence="20 21">
    <name type="scientific">Odynerus spinipes</name>
    <dbReference type="NCBI Taxonomy" id="1348599"/>
    <lineage>
        <taxon>Eukaryota</taxon>
        <taxon>Metazoa</taxon>
        <taxon>Ecdysozoa</taxon>
        <taxon>Arthropoda</taxon>
        <taxon>Hexapoda</taxon>
        <taxon>Insecta</taxon>
        <taxon>Pterygota</taxon>
        <taxon>Neoptera</taxon>
        <taxon>Endopterygota</taxon>
        <taxon>Hymenoptera</taxon>
        <taxon>Apocrita</taxon>
        <taxon>Aculeata</taxon>
        <taxon>Vespoidea</taxon>
        <taxon>Vespidae</taxon>
        <taxon>Eumeninae</taxon>
        <taxon>Odynerus</taxon>
    </lineage>
</organism>
<dbReference type="Pfam" id="PF03167">
    <property type="entry name" value="UDG"/>
    <property type="match status" value="1"/>
</dbReference>
<reference evidence="20" key="1">
    <citation type="submission" date="2021-08" db="EMBL/GenBank/DDBJ databases">
        <authorList>
            <person name="Misof B."/>
            <person name="Oliver O."/>
            <person name="Podsiadlowski L."/>
            <person name="Donath A."/>
            <person name="Peters R."/>
            <person name="Mayer C."/>
            <person name="Rust J."/>
            <person name="Gunkel S."/>
            <person name="Lesny P."/>
            <person name="Martin S."/>
            <person name="Oeyen J.P."/>
            <person name="Petersen M."/>
            <person name="Panagiotis P."/>
            <person name="Wilbrandt J."/>
            <person name="Tanja T."/>
        </authorList>
    </citation>
    <scope>NUCLEOTIDE SEQUENCE</scope>
    <source>
        <strain evidence="20">GBR_01_08_01A</strain>
        <tissue evidence="20">Thorax + abdomen</tissue>
    </source>
</reference>
<evidence type="ECO:0000256" key="18">
    <source>
        <dbReference type="SAM" id="MobiDB-lite"/>
    </source>
</evidence>
<keyword evidence="6" id="KW-0156">Chromatin regulator</keyword>
<sequence length="402" mass="46371">MSSLALSKLKKRTPVHVIEKPKKKSDRFDGLTEEEVQKYTLPDYLEENLDVVVVGINPSLMAAHRGRYYAGPGNHFYKLLYESGLTPKYISFEEDYKLPQYGIGLTNIVSRPTKSSADLSKAEIKEGAKIVEEKIKYYKPKIAIFNGKCIYEIYANKNNKSTFHFGLQPECIGDSAVWVVPSSSARCANFPRMADKLHFYTALKKYLQFLKGEIKEVDLKEFLFEGKCKQFIPRTSKMWRRKNMSAFVRGGRVANKDTIYLDTSDENIAIVCSTEFIVKRLEQEKHNDEKVCSSQENLELSHANNEISNKDVEERLQENNEHKDSQSDQNNETEVILPTTKSVNEKSKRKCHRKHRQIKKLSPKSIKVQRSIKTDDSLDFVKLIKQRLLEKKDNAEDVKNDN</sequence>
<evidence type="ECO:0000256" key="5">
    <source>
        <dbReference type="ARBA" id="ARBA00022843"/>
    </source>
</evidence>
<feature type="compositionally biased region" description="Basic and acidic residues" evidence="18">
    <location>
        <begin position="317"/>
        <end position="326"/>
    </location>
</feature>
<dbReference type="GO" id="GO:0003677">
    <property type="term" value="F:DNA binding"/>
    <property type="evidence" value="ECO:0007669"/>
    <property type="project" value="UniProtKB-ARBA"/>
</dbReference>
<protein>
    <recommendedName>
        <fullName evidence="16">G/T mismatch-specific thymine DNA glycosylase</fullName>
        <ecNumber evidence="15">3.2.2.29</ecNumber>
    </recommendedName>
    <alternativeName>
        <fullName evidence="17">Thymine-DNA glycosylase</fullName>
    </alternativeName>
</protein>
<dbReference type="InterPro" id="IPR005122">
    <property type="entry name" value="Uracil-DNA_glycosylase-like"/>
</dbReference>
<evidence type="ECO:0000256" key="2">
    <source>
        <dbReference type="ARBA" id="ARBA00022499"/>
    </source>
</evidence>
<dbReference type="GO" id="GO:0006285">
    <property type="term" value="P:base-excision repair, AP site formation"/>
    <property type="evidence" value="ECO:0007669"/>
    <property type="project" value="InterPro"/>
</dbReference>